<dbReference type="InterPro" id="IPR002168">
    <property type="entry name" value="Lipase_GDXG_HIS_AS"/>
</dbReference>
<evidence type="ECO:0000313" key="4">
    <source>
        <dbReference type="EMBL" id="KAF2665219.1"/>
    </source>
</evidence>
<evidence type="ECO:0000259" key="3">
    <source>
        <dbReference type="Pfam" id="PF07859"/>
    </source>
</evidence>
<organism evidence="4 5">
    <name type="scientific">Microthyrium microscopicum</name>
    <dbReference type="NCBI Taxonomy" id="703497"/>
    <lineage>
        <taxon>Eukaryota</taxon>
        <taxon>Fungi</taxon>
        <taxon>Dikarya</taxon>
        <taxon>Ascomycota</taxon>
        <taxon>Pezizomycotina</taxon>
        <taxon>Dothideomycetes</taxon>
        <taxon>Dothideomycetes incertae sedis</taxon>
        <taxon>Microthyriales</taxon>
        <taxon>Microthyriaceae</taxon>
        <taxon>Microthyrium</taxon>
    </lineage>
</organism>
<dbReference type="PANTHER" id="PTHR48081:SF8">
    <property type="entry name" value="ALPHA_BETA HYDROLASE FOLD-3 DOMAIN-CONTAINING PROTEIN-RELATED"/>
    <property type="match status" value="1"/>
</dbReference>
<dbReference type="EMBL" id="MU004241">
    <property type="protein sequence ID" value="KAF2665219.1"/>
    <property type="molecule type" value="Genomic_DNA"/>
</dbReference>
<dbReference type="OrthoDB" id="408631at2759"/>
<reference evidence="4" key="1">
    <citation type="journal article" date="2020" name="Stud. Mycol.">
        <title>101 Dothideomycetes genomes: a test case for predicting lifestyles and emergence of pathogens.</title>
        <authorList>
            <person name="Haridas S."/>
            <person name="Albert R."/>
            <person name="Binder M."/>
            <person name="Bloem J."/>
            <person name="Labutti K."/>
            <person name="Salamov A."/>
            <person name="Andreopoulos B."/>
            <person name="Baker S."/>
            <person name="Barry K."/>
            <person name="Bills G."/>
            <person name="Bluhm B."/>
            <person name="Cannon C."/>
            <person name="Castanera R."/>
            <person name="Culley D."/>
            <person name="Daum C."/>
            <person name="Ezra D."/>
            <person name="Gonzalez J."/>
            <person name="Henrissat B."/>
            <person name="Kuo A."/>
            <person name="Liang C."/>
            <person name="Lipzen A."/>
            <person name="Lutzoni F."/>
            <person name="Magnuson J."/>
            <person name="Mondo S."/>
            <person name="Nolan M."/>
            <person name="Ohm R."/>
            <person name="Pangilinan J."/>
            <person name="Park H.-J."/>
            <person name="Ramirez L."/>
            <person name="Alfaro M."/>
            <person name="Sun H."/>
            <person name="Tritt A."/>
            <person name="Yoshinaga Y."/>
            <person name="Zwiers L.-H."/>
            <person name="Turgeon B."/>
            <person name="Goodwin S."/>
            <person name="Spatafora J."/>
            <person name="Crous P."/>
            <person name="Grigoriev I."/>
        </authorList>
    </citation>
    <scope>NUCLEOTIDE SEQUENCE</scope>
    <source>
        <strain evidence="4">CBS 115976</strain>
    </source>
</reference>
<evidence type="ECO:0000313" key="5">
    <source>
        <dbReference type="Proteomes" id="UP000799302"/>
    </source>
</evidence>
<protein>
    <submittedName>
        <fullName evidence="4">Lipase esterase family protein</fullName>
    </submittedName>
</protein>
<dbReference type="InterPro" id="IPR050300">
    <property type="entry name" value="GDXG_lipolytic_enzyme"/>
</dbReference>
<accession>A0A6A6TYQ5</accession>
<dbReference type="SUPFAM" id="SSF53474">
    <property type="entry name" value="alpha/beta-Hydrolases"/>
    <property type="match status" value="1"/>
</dbReference>
<feature type="domain" description="Alpha/beta hydrolase fold-3" evidence="3">
    <location>
        <begin position="87"/>
        <end position="298"/>
    </location>
</feature>
<dbReference type="Gene3D" id="3.40.50.1820">
    <property type="entry name" value="alpha/beta hydrolase"/>
    <property type="match status" value="1"/>
</dbReference>
<dbReference type="PROSITE" id="PS01173">
    <property type="entry name" value="LIPASE_GDXG_HIS"/>
    <property type="match status" value="1"/>
</dbReference>
<gene>
    <name evidence="4" type="ORF">BT63DRAFT_459842</name>
</gene>
<comment type="similarity">
    <text evidence="1">Belongs to the 'GDXG' lipolytic enzyme family.</text>
</comment>
<dbReference type="InterPro" id="IPR029058">
    <property type="entry name" value="AB_hydrolase_fold"/>
</dbReference>
<evidence type="ECO:0000256" key="2">
    <source>
        <dbReference type="ARBA" id="ARBA00022801"/>
    </source>
</evidence>
<dbReference type="AlphaFoldDB" id="A0A6A6TYQ5"/>
<keyword evidence="5" id="KW-1185">Reference proteome</keyword>
<evidence type="ECO:0000256" key="1">
    <source>
        <dbReference type="ARBA" id="ARBA00010515"/>
    </source>
</evidence>
<sequence length="328" mass="35899">MGKYSHYSDADPEFAPIQNDVAKMIDEVFALPLDQMRNAFSQPGPLPEDSPKDVTTKDMEISVRDGSKIGIRIYKRKGLGADALLFLVLHGGGWVIGNHSTEETMNRYVAGLNDAVVVSVDYRMAPEFRYPHAANDSFDALKWCAANASTLGISANRIVVGGSSAGGNLSAVVAQMARDNGVPGILGQVLNIPVTCHPDFFPRDRYEYNSWTQNENAPLLPSRRMALFWDYYVPKGQLRPEAYHSPLLAKNLKGLPPALVQVAGMDPLRDEGIAYADALKEAGVDVKLEVYGGVPHGFGSMPNLSKSVKYNQNVVDFIKKVDQDKSKL</sequence>
<dbReference type="PANTHER" id="PTHR48081">
    <property type="entry name" value="AB HYDROLASE SUPERFAMILY PROTEIN C4A8.06C"/>
    <property type="match status" value="1"/>
</dbReference>
<keyword evidence="2" id="KW-0378">Hydrolase</keyword>
<dbReference type="InterPro" id="IPR013094">
    <property type="entry name" value="AB_hydrolase_3"/>
</dbReference>
<name>A0A6A6TYQ5_9PEZI</name>
<dbReference type="GO" id="GO:0016787">
    <property type="term" value="F:hydrolase activity"/>
    <property type="evidence" value="ECO:0007669"/>
    <property type="project" value="UniProtKB-KW"/>
</dbReference>
<proteinExistence type="inferred from homology"/>
<dbReference type="Proteomes" id="UP000799302">
    <property type="component" value="Unassembled WGS sequence"/>
</dbReference>
<dbReference type="Pfam" id="PF07859">
    <property type="entry name" value="Abhydrolase_3"/>
    <property type="match status" value="1"/>
</dbReference>